<feature type="transmembrane region" description="Helical" evidence="1">
    <location>
        <begin position="39"/>
        <end position="59"/>
    </location>
</feature>
<evidence type="ECO:0000256" key="1">
    <source>
        <dbReference type="SAM" id="Phobius"/>
    </source>
</evidence>
<dbReference type="Proteomes" id="UP000632138">
    <property type="component" value="Unassembled WGS sequence"/>
</dbReference>
<dbReference type="RefSeq" id="WP_203374375.1">
    <property type="nucleotide sequence ID" value="NZ_JAENHP010000001.1"/>
</dbReference>
<keyword evidence="1" id="KW-0812">Transmembrane</keyword>
<comment type="caution">
    <text evidence="2">The sequence shown here is derived from an EMBL/GenBank/DDBJ whole genome shotgun (WGS) entry which is preliminary data.</text>
</comment>
<sequence length="329" mass="34531">MTQPLRELLDDAVAGVEPGSRDPVASVMGRHRAARRRRVVAGAVACVLAVAAAGGALAASRHTVNRPLPPVGVVPAEPPTPRVVDGVIVAGALRLPIPDGWRVTARGSGEQCPPWDNEVMIHRVGAADCSTSSIRVSAVRTNAYPVGSILEAPGDDVFTPLPLFTLRGGEPALVGEHAFTTSQTTMVLPWSRVEVDFYLDGPASRAIVDTITTEPTGSGRLNLPASVRSADFTRPDASGKFTLASHGRITDAATIGKVTSLLRDQRKVVSPEDACAAPDDPGALLIADAFIVVTLGEDCQEAFSDQGGRVKLSDSAVRELTRLFGIEVR</sequence>
<evidence type="ECO:0000313" key="2">
    <source>
        <dbReference type="EMBL" id="MBM2614488.1"/>
    </source>
</evidence>
<keyword evidence="3" id="KW-1185">Reference proteome</keyword>
<proteinExistence type="predicted"/>
<reference evidence="2 3" key="1">
    <citation type="submission" date="2021-01" db="EMBL/GenBank/DDBJ databases">
        <title>Actinoplanes sp. nov. LDG1-06 isolated from lichen.</title>
        <authorList>
            <person name="Saeng-In P."/>
            <person name="Phongsopitanun W."/>
            <person name="Kanchanasin P."/>
            <person name="Yuki M."/>
            <person name="Kudo T."/>
            <person name="Ohkuma M."/>
            <person name="Tanasupawat S."/>
        </authorList>
    </citation>
    <scope>NUCLEOTIDE SEQUENCE [LARGE SCALE GENOMIC DNA]</scope>
    <source>
        <strain evidence="2 3">LDG1-06</strain>
    </source>
</reference>
<keyword evidence="1" id="KW-0472">Membrane</keyword>
<name>A0ABS2A3R9_9ACTN</name>
<dbReference type="EMBL" id="JAENHP010000001">
    <property type="protein sequence ID" value="MBM2614488.1"/>
    <property type="molecule type" value="Genomic_DNA"/>
</dbReference>
<organism evidence="2 3">
    <name type="scientific">Paractinoplanes ovalisporus</name>
    <dbReference type="NCBI Taxonomy" id="2810368"/>
    <lineage>
        <taxon>Bacteria</taxon>
        <taxon>Bacillati</taxon>
        <taxon>Actinomycetota</taxon>
        <taxon>Actinomycetes</taxon>
        <taxon>Micromonosporales</taxon>
        <taxon>Micromonosporaceae</taxon>
        <taxon>Paractinoplanes</taxon>
    </lineage>
</organism>
<accession>A0ABS2A3R9</accession>
<protein>
    <submittedName>
        <fullName evidence="2">Uncharacterized protein</fullName>
    </submittedName>
</protein>
<evidence type="ECO:0000313" key="3">
    <source>
        <dbReference type="Proteomes" id="UP000632138"/>
    </source>
</evidence>
<gene>
    <name evidence="2" type="ORF">JIG36_02800</name>
</gene>
<keyword evidence="1" id="KW-1133">Transmembrane helix</keyword>